<evidence type="ECO:0000256" key="1">
    <source>
        <dbReference type="ARBA" id="ARBA00004651"/>
    </source>
</evidence>
<dbReference type="PANTHER" id="PTHR43394">
    <property type="entry name" value="ATP-DEPENDENT PERMEASE MDL1, MITOCHONDRIAL"/>
    <property type="match status" value="1"/>
</dbReference>
<evidence type="ECO:0000256" key="3">
    <source>
        <dbReference type="ARBA" id="ARBA00022741"/>
    </source>
</evidence>
<evidence type="ECO:0000313" key="10">
    <source>
        <dbReference type="EMBL" id="RJF81336.1"/>
    </source>
</evidence>
<dbReference type="InterPro" id="IPR017871">
    <property type="entry name" value="ABC_transporter-like_CS"/>
</dbReference>
<reference evidence="10 11" key="1">
    <citation type="submission" date="2018-09" db="EMBL/GenBank/DDBJ databases">
        <authorList>
            <person name="Zhu H."/>
        </authorList>
    </citation>
    <scope>NUCLEOTIDE SEQUENCE [LARGE SCALE GENOMIC DNA]</scope>
    <source>
        <strain evidence="10 11">K2W22B-5</strain>
    </source>
</reference>
<dbReference type="EMBL" id="QYUL01000002">
    <property type="protein sequence ID" value="RJF81336.1"/>
    <property type="molecule type" value="Genomic_DNA"/>
</dbReference>
<comment type="subcellular location">
    <subcellularLocation>
        <location evidence="1">Cell membrane</location>
        <topology evidence="1">Multi-pass membrane protein</topology>
    </subcellularLocation>
</comment>
<dbReference type="PROSITE" id="PS00211">
    <property type="entry name" value="ABC_TRANSPORTER_1"/>
    <property type="match status" value="1"/>
</dbReference>
<feature type="domain" description="ABC transporter" evidence="8">
    <location>
        <begin position="377"/>
        <end position="600"/>
    </location>
</feature>
<proteinExistence type="predicted"/>
<evidence type="ECO:0000259" key="8">
    <source>
        <dbReference type="PROSITE" id="PS50893"/>
    </source>
</evidence>
<feature type="transmembrane region" description="Helical" evidence="7">
    <location>
        <begin position="58"/>
        <end position="76"/>
    </location>
</feature>
<evidence type="ECO:0000256" key="4">
    <source>
        <dbReference type="ARBA" id="ARBA00022840"/>
    </source>
</evidence>
<evidence type="ECO:0000256" key="6">
    <source>
        <dbReference type="ARBA" id="ARBA00023136"/>
    </source>
</evidence>
<dbReference type="Gene3D" id="3.40.50.300">
    <property type="entry name" value="P-loop containing nucleotide triphosphate hydrolases"/>
    <property type="match status" value="1"/>
</dbReference>
<dbReference type="AlphaFoldDB" id="A0A418VW04"/>
<dbReference type="SMART" id="SM00382">
    <property type="entry name" value="AAA"/>
    <property type="match status" value="1"/>
</dbReference>
<keyword evidence="5 7" id="KW-1133">Transmembrane helix</keyword>
<keyword evidence="11" id="KW-1185">Reference proteome</keyword>
<dbReference type="SUPFAM" id="SSF90123">
    <property type="entry name" value="ABC transporter transmembrane region"/>
    <property type="match status" value="1"/>
</dbReference>
<dbReference type="Pfam" id="PF00664">
    <property type="entry name" value="ABC_membrane"/>
    <property type="match status" value="1"/>
</dbReference>
<feature type="domain" description="ABC transmembrane type-1" evidence="9">
    <location>
        <begin position="61"/>
        <end position="343"/>
    </location>
</feature>
<keyword evidence="6 7" id="KW-0472">Membrane</keyword>
<evidence type="ECO:0000313" key="11">
    <source>
        <dbReference type="Proteomes" id="UP000283458"/>
    </source>
</evidence>
<dbReference type="Pfam" id="PF00005">
    <property type="entry name" value="ABC_tran"/>
    <property type="match status" value="1"/>
</dbReference>
<dbReference type="SUPFAM" id="SSF52540">
    <property type="entry name" value="P-loop containing nucleoside triphosphate hydrolases"/>
    <property type="match status" value="1"/>
</dbReference>
<evidence type="ECO:0000256" key="2">
    <source>
        <dbReference type="ARBA" id="ARBA00022692"/>
    </source>
</evidence>
<dbReference type="GO" id="GO:0015421">
    <property type="term" value="F:ABC-type oligopeptide transporter activity"/>
    <property type="evidence" value="ECO:0007669"/>
    <property type="project" value="TreeGrafter"/>
</dbReference>
<accession>A0A418VW04</accession>
<sequence length="601" mass="63035">MPGPGGGLAADDPALTEQASYLLRPSSHMGEGLPSPTGAPMPSSSPRWAWSFVQPHRAALLLSFGLSLVGVAVGLAQPWLTKRIVDDGLMAGDANLLVTLAIGMVGVGLLSNLLSGVNRWVYVRASALVLFAMRESLYGHLQSLPPRFYATWSAGDVLSRLDGDLAEVQRFAVDAPLSAVNAIFTLIGAVALMALLDPALTLVAFVLLPAQILFLRGVRPWVERSTRAVREGAAGVSGFFVQRLSAIKLIQSVGAEAQESRRLAGLNQDFLTSLLRQQMMSFAVGGVPGLMSSASTAAVFLWGGLRVIEGGLSLGALIAFTAYLGRATGPAQTLLGLVTAAQRTRVSLDRVTELLHERPAVLPPAQPIEPPSGGGALSVEGVVFAHEAGSPVLRGLSLDVPAGAKIGVLGPSGAGKSTLVDLLHRHYDPQAGRILLNGIDLRAMAPAALRARVAVLGQDAPLLPGSIADNLRFGLQRVDEAVLREAVAAAQLSDWLARLPRGLDTPVGAWASSLSGGQRQRIALARCLLRQPDVLVLDEPVSALDAESAVRLSAEIDRLFAGRTRIVISHRAEALADCAAVHRLENGVLRVDSSDRVGEAA</sequence>
<organism evidence="10 11">
    <name type="scientific">Azospirillum cavernae</name>
    <dbReference type="NCBI Taxonomy" id="2320860"/>
    <lineage>
        <taxon>Bacteria</taxon>
        <taxon>Pseudomonadati</taxon>
        <taxon>Pseudomonadota</taxon>
        <taxon>Alphaproteobacteria</taxon>
        <taxon>Rhodospirillales</taxon>
        <taxon>Azospirillaceae</taxon>
        <taxon>Azospirillum</taxon>
    </lineage>
</organism>
<feature type="transmembrane region" description="Helical" evidence="7">
    <location>
        <begin position="282"/>
        <end position="302"/>
    </location>
</feature>
<dbReference type="Proteomes" id="UP000283458">
    <property type="component" value="Unassembled WGS sequence"/>
</dbReference>
<protein>
    <submittedName>
        <fullName evidence="10">ABC transporter ATP-binding protein</fullName>
    </submittedName>
</protein>
<evidence type="ECO:0000259" key="9">
    <source>
        <dbReference type="PROSITE" id="PS50929"/>
    </source>
</evidence>
<name>A0A418VW04_9PROT</name>
<comment type="caution">
    <text evidence="10">The sequence shown here is derived from an EMBL/GenBank/DDBJ whole genome shotgun (WGS) entry which is preliminary data.</text>
</comment>
<evidence type="ECO:0000256" key="7">
    <source>
        <dbReference type="SAM" id="Phobius"/>
    </source>
</evidence>
<dbReference type="Gene3D" id="1.20.1560.10">
    <property type="entry name" value="ABC transporter type 1, transmembrane domain"/>
    <property type="match status" value="1"/>
</dbReference>
<gene>
    <name evidence="10" type="ORF">D3877_14240</name>
</gene>
<keyword evidence="3" id="KW-0547">Nucleotide-binding</keyword>
<keyword evidence="4 10" id="KW-0067">ATP-binding</keyword>
<dbReference type="GO" id="GO:0005524">
    <property type="term" value="F:ATP binding"/>
    <property type="evidence" value="ECO:0007669"/>
    <property type="project" value="UniProtKB-KW"/>
</dbReference>
<dbReference type="PANTHER" id="PTHR43394:SF1">
    <property type="entry name" value="ATP-BINDING CASSETTE SUB-FAMILY B MEMBER 10, MITOCHONDRIAL"/>
    <property type="match status" value="1"/>
</dbReference>
<dbReference type="InterPro" id="IPR036640">
    <property type="entry name" value="ABC1_TM_sf"/>
</dbReference>
<dbReference type="InterPro" id="IPR011527">
    <property type="entry name" value="ABC1_TM_dom"/>
</dbReference>
<keyword evidence="2 7" id="KW-0812">Transmembrane</keyword>
<dbReference type="PROSITE" id="PS50929">
    <property type="entry name" value="ABC_TM1F"/>
    <property type="match status" value="1"/>
</dbReference>
<dbReference type="InterPro" id="IPR003593">
    <property type="entry name" value="AAA+_ATPase"/>
</dbReference>
<feature type="transmembrane region" description="Helical" evidence="7">
    <location>
        <begin position="182"/>
        <end position="215"/>
    </location>
</feature>
<dbReference type="InterPro" id="IPR039421">
    <property type="entry name" value="Type_1_exporter"/>
</dbReference>
<dbReference type="GO" id="GO:0005886">
    <property type="term" value="C:plasma membrane"/>
    <property type="evidence" value="ECO:0007669"/>
    <property type="project" value="UniProtKB-SubCell"/>
</dbReference>
<feature type="transmembrane region" description="Helical" evidence="7">
    <location>
        <begin position="96"/>
        <end position="114"/>
    </location>
</feature>
<evidence type="ECO:0000256" key="5">
    <source>
        <dbReference type="ARBA" id="ARBA00022989"/>
    </source>
</evidence>
<dbReference type="InterPro" id="IPR003439">
    <property type="entry name" value="ABC_transporter-like_ATP-bd"/>
</dbReference>
<dbReference type="GO" id="GO:0016887">
    <property type="term" value="F:ATP hydrolysis activity"/>
    <property type="evidence" value="ECO:0007669"/>
    <property type="project" value="InterPro"/>
</dbReference>
<dbReference type="CDD" id="cd07346">
    <property type="entry name" value="ABC_6TM_exporters"/>
    <property type="match status" value="1"/>
</dbReference>
<dbReference type="InterPro" id="IPR027417">
    <property type="entry name" value="P-loop_NTPase"/>
</dbReference>
<dbReference type="PROSITE" id="PS50893">
    <property type="entry name" value="ABC_TRANSPORTER_2"/>
    <property type="match status" value="1"/>
</dbReference>